<dbReference type="Proteomes" id="UP001209878">
    <property type="component" value="Unassembled WGS sequence"/>
</dbReference>
<name>A0AAD9MRM6_RIDPI</name>
<sequence>MIVFLQVTEIRRNLFQSADFQLTTTELKDHITAMVTLLEDPTQLKNDAHATQAVQQLHQIEERPLQTNDPQVLDIEQILWKQKIHCLMQDQSLSQQQLANIVAFVTALNNTNSEFHVDVDCLNVRVDRNLTRTDDMQAEGIYAFCDVVIRNYHLALHQKFPRQPCDGPCQYEWEQDILSQLTPGSDPGQTNPGKPLWEREAWEIAEVLMGPTHESFRAGGGENRGFPKYFAPP</sequence>
<proteinExistence type="predicted"/>
<protein>
    <submittedName>
        <fullName evidence="1">Uncharacterized protein</fullName>
    </submittedName>
</protein>
<evidence type="ECO:0000313" key="1">
    <source>
        <dbReference type="EMBL" id="KAK2140499.1"/>
    </source>
</evidence>
<comment type="caution">
    <text evidence="1">The sequence shown here is derived from an EMBL/GenBank/DDBJ whole genome shotgun (WGS) entry which is preliminary data.</text>
</comment>
<dbReference type="EMBL" id="JAODUO010005734">
    <property type="protein sequence ID" value="KAK2140499.1"/>
    <property type="molecule type" value="Genomic_DNA"/>
</dbReference>
<keyword evidence="2" id="KW-1185">Reference proteome</keyword>
<reference evidence="1" key="1">
    <citation type="journal article" date="2023" name="Mol. Biol. Evol.">
        <title>Third-Generation Sequencing Reveals the Adaptive Role of the Epigenome in Three Deep-Sea Polychaetes.</title>
        <authorList>
            <person name="Perez M."/>
            <person name="Aroh O."/>
            <person name="Sun Y."/>
            <person name="Lan Y."/>
            <person name="Juniper S.K."/>
            <person name="Young C.R."/>
            <person name="Angers B."/>
            <person name="Qian P.Y."/>
        </authorList>
    </citation>
    <scope>NUCLEOTIDE SEQUENCE</scope>
    <source>
        <strain evidence="1">R07B-5</strain>
    </source>
</reference>
<dbReference type="AlphaFoldDB" id="A0AAD9MRM6"/>
<gene>
    <name evidence="1" type="ORF">NP493_5735g00000</name>
</gene>
<evidence type="ECO:0000313" key="2">
    <source>
        <dbReference type="Proteomes" id="UP001209878"/>
    </source>
</evidence>
<accession>A0AAD9MRM6</accession>
<organism evidence="1 2">
    <name type="scientific">Ridgeia piscesae</name>
    <name type="common">Tubeworm</name>
    <dbReference type="NCBI Taxonomy" id="27915"/>
    <lineage>
        <taxon>Eukaryota</taxon>
        <taxon>Metazoa</taxon>
        <taxon>Spiralia</taxon>
        <taxon>Lophotrochozoa</taxon>
        <taxon>Annelida</taxon>
        <taxon>Polychaeta</taxon>
        <taxon>Sedentaria</taxon>
        <taxon>Canalipalpata</taxon>
        <taxon>Sabellida</taxon>
        <taxon>Siboglinidae</taxon>
        <taxon>Ridgeia</taxon>
    </lineage>
</organism>